<dbReference type="GO" id="GO:0008270">
    <property type="term" value="F:zinc ion binding"/>
    <property type="evidence" value="ECO:0007669"/>
    <property type="project" value="UniProtKB-KW"/>
</dbReference>
<evidence type="ECO:0000256" key="7">
    <source>
        <dbReference type="ARBA" id="ARBA00023015"/>
    </source>
</evidence>
<keyword evidence="4" id="KW-0677">Repeat</keyword>
<sequence length="226" mass="26169">MEYPQIHSESIFIKQEPDFCIEESEDMPATSVKDEPVDYSDDLAGFDPHAWALNHLKIETKESFEDQSNACRYGNESIASNYNYISHNFQETFVQGATCSNPIPKINNVWTYMEKVFFCEICHKSFSTKGNLGNHMRSHTQEKPFRCNVCGRCFSFNCNLKTHYLTHTGIKPFQCNICGKCFSTKGNMSVHLRIHTGERPYKCPICFRSFTVKDNLQRHMKIHIPL</sequence>
<keyword evidence="8" id="KW-0238">DNA-binding</keyword>
<keyword evidence="3" id="KW-0479">Metal-binding</keyword>
<evidence type="ECO:0000313" key="14">
    <source>
        <dbReference type="Proteomes" id="UP001378592"/>
    </source>
</evidence>
<dbReference type="GO" id="GO:0043565">
    <property type="term" value="F:sequence-specific DNA binding"/>
    <property type="evidence" value="ECO:0007669"/>
    <property type="project" value="UniProtKB-ARBA"/>
</dbReference>
<dbReference type="InterPro" id="IPR036236">
    <property type="entry name" value="Znf_C2H2_sf"/>
</dbReference>
<keyword evidence="14" id="KW-1185">Reference proteome</keyword>
<evidence type="ECO:0000256" key="1">
    <source>
        <dbReference type="ARBA" id="ARBA00004123"/>
    </source>
</evidence>
<dbReference type="InterPro" id="IPR050331">
    <property type="entry name" value="Zinc_finger"/>
</dbReference>
<accession>A0AAN9VG35</accession>
<dbReference type="InterPro" id="IPR013087">
    <property type="entry name" value="Znf_C2H2_type"/>
</dbReference>
<name>A0AAN9VG35_9ORTH</name>
<gene>
    <name evidence="13" type="ORF">R5R35_004699</name>
</gene>
<keyword evidence="5 11" id="KW-0863">Zinc-finger</keyword>
<dbReference type="FunFam" id="3.30.160.60:FF:000770">
    <property type="entry name" value="zinc finger protein 16"/>
    <property type="match status" value="1"/>
</dbReference>
<dbReference type="FunFam" id="3.30.160.60:FF:001732">
    <property type="entry name" value="Zgc:162936"/>
    <property type="match status" value="1"/>
</dbReference>
<dbReference type="PANTHER" id="PTHR16515">
    <property type="entry name" value="PR DOMAIN ZINC FINGER PROTEIN"/>
    <property type="match status" value="1"/>
</dbReference>
<dbReference type="PROSITE" id="PS50157">
    <property type="entry name" value="ZINC_FINGER_C2H2_2"/>
    <property type="match status" value="4"/>
</dbReference>
<reference evidence="13 14" key="1">
    <citation type="submission" date="2024-03" db="EMBL/GenBank/DDBJ databases">
        <title>The genome assembly and annotation of the cricket Gryllus longicercus Weissman &amp; Gray.</title>
        <authorList>
            <person name="Szrajer S."/>
            <person name="Gray D."/>
            <person name="Ylla G."/>
        </authorList>
    </citation>
    <scope>NUCLEOTIDE SEQUENCE [LARGE SCALE GENOMIC DNA]</scope>
    <source>
        <strain evidence="13">DAG 2021-001</strain>
        <tissue evidence="13">Whole body minus gut</tissue>
    </source>
</reference>
<organism evidence="13 14">
    <name type="scientific">Gryllus longicercus</name>
    <dbReference type="NCBI Taxonomy" id="2509291"/>
    <lineage>
        <taxon>Eukaryota</taxon>
        <taxon>Metazoa</taxon>
        <taxon>Ecdysozoa</taxon>
        <taxon>Arthropoda</taxon>
        <taxon>Hexapoda</taxon>
        <taxon>Insecta</taxon>
        <taxon>Pterygota</taxon>
        <taxon>Neoptera</taxon>
        <taxon>Polyneoptera</taxon>
        <taxon>Orthoptera</taxon>
        <taxon>Ensifera</taxon>
        <taxon>Gryllidea</taxon>
        <taxon>Grylloidea</taxon>
        <taxon>Gryllidae</taxon>
        <taxon>Gryllinae</taxon>
        <taxon>Gryllus</taxon>
    </lineage>
</organism>
<keyword evidence="6" id="KW-0862">Zinc</keyword>
<feature type="domain" description="C2H2-type" evidence="12">
    <location>
        <begin position="173"/>
        <end position="200"/>
    </location>
</feature>
<evidence type="ECO:0000256" key="5">
    <source>
        <dbReference type="ARBA" id="ARBA00022771"/>
    </source>
</evidence>
<dbReference type="SMART" id="SM00614">
    <property type="entry name" value="ZnF_BED"/>
    <property type="match status" value="2"/>
</dbReference>
<proteinExistence type="inferred from homology"/>
<comment type="subcellular location">
    <subcellularLocation>
        <location evidence="1">Nucleus</location>
    </subcellularLocation>
</comment>
<comment type="caution">
    <text evidence="13">The sequence shown here is derived from an EMBL/GenBank/DDBJ whole genome shotgun (WGS) entry which is preliminary data.</text>
</comment>
<keyword evidence="9" id="KW-0804">Transcription</keyword>
<keyword evidence="10" id="KW-0539">Nucleus</keyword>
<dbReference type="SMART" id="SM00355">
    <property type="entry name" value="ZnF_C2H2"/>
    <property type="match status" value="4"/>
</dbReference>
<feature type="domain" description="C2H2-type" evidence="12">
    <location>
        <begin position="117"/>
        <end position="144"/>
    </location>
</feature>
<dbReference type="FunFam" id="3.30.160.60:FF:001480">
    <property type="entry name" value="Si:cabz01071911.3"/>
    <property type="match status" value="1"/>
</dbReference>
<evidence type="ECO:0000313" key="13">
    <source>
        <dbReference type="EMBL" id="KAK7794475.1"/>
    </source>
</evidence>
<dbReference type="PROSITE" id="PS00028">
    <property type="entry name" value="ZINC_FINGER_C2H2_1"/>
    <property type="match status" value="4"/>
</dbReference>
<dbReference type="AlphaFoldDB" id="A0AAN9VG35"/>
<feature type="domain" description="C2H2-type" evidence="12">
    <location>
        <begin position="201"/>
        <end position="226"/>
    </location>
</feature>
<dbReference type="EMBL" id="JAZDUA010000332">
    <property type="protein sequence ID" value="KAK7794475.1"/>
    <property type="molecule type" value="Genomic_DNA"/>
</dbReference>
<evidence type="ECO:0000256" key="6">
    <source>
        <dbReference type="ARBA" id="ARBA00022833"/>
    </source>
</evidence>
<evidence type="ECO:0000256" key="3">
    <source>
        <dbReference type="ARBA" id="ARBA00022723"/>
    </source>
</evidence>
<dbReference type="Gene3D" id="3.30.160.60">
    <property type="entry name" value="Classic Zinc Finger"/>
    <property type="match status" value="4"/>
</dbReference>
<evidence type="ECO:0000256" key="8">
    <source>
        <dbReference type="ARBA" id="ARBA00023125"/>
    </source>
</evidence>
<evidence type="ECO:0000256" key="9">
    <source>
        <dbReference type="ARBA" id="ARBA00023163"/>
    </source>
</evidence>
<dbReference type="FunFam" id="3.30.160.60:FF:000065">
    <property type="entry name" value="B-cell CLL/lymphoma 6, member B"/>
    <property type="match status" value="1"/>
</dbReference>
<dbReference type="GO" id="GO:0005634">
    <property type="term" value="C:nucleus"/>
    <property type="evidence" value="ECO:0007669"/>
    <property type="project" value="UniProtKB-SubCell"/>
</dbReference>
<dbReference type="Pfam" id="PF00096">
    <property type="entry name" value="zf-C2H2"/>
    <property type="match status" value="4"/>
</dbReference>
<evidence type="ECO:0000256" key="4">
    <source>
        <dbReference type="ARBA" id="ARBA00022737"/>
    </source>
</evidence>
<dbReference type="GO" id="GO:0045893">
    <property type="term" value="P:positive regulation of DNA-templated transcription"/>
    <property type="evidence" value="ECO:0007669"/>
    <property type="project" value="UniProtKB-ARBA"/>
</dbReference>
<dbReference type="SUPFAM" id="SSF57667">
    <property type="entry name" value="beta-beta-alpha zinc fingers"/>
    <property type="match status" value="2"/>
</dbReference>
<evidence type="ECO:0000256" key="10">
    <source>
        <dbReference type="ARBA" id="ARBA00023242"/>
    </source>
</evidence>
<evidence type="ECO:0000256" key="2">
    <source>
        <dbReference type="ARBA" id="ARBA00006991"/>
    </source>
</evidence>
<dbReference type="PANTHER" id="PTHR16515:SF55">
    <property type="entry name" value="C2H2-TYPE DOMAIN-CONTAINING PROTEIN"/>
    <property type="match status" value="1"/>
</dbReference>
<evidence type="ECO:0000259" key="12">
    <source>
        <dbReference type="PROSITE" id="PS50157"/>
    </source>
</evidence>
<dbReference type="GO" id="GO:0005694">
    <property type="term" value="C:chromosome"/>
    <property type="evidence" value="ECO:0007669"/>
    <property type="project" value="UniProtKB-ARBA"/>
</dbReference>
<evidence type="ECO:0000256" key="11">
    <source>
        <dbReference type="PROSITE-ProRule" id="PRU00042"/>
    </source>
</evidence>
<dbReference type="Proteomes" id="UP001378592">
    <property type="component" value="Unassembled WGS sequence"/>
</dbReference>
<protein>
    <recommendedName>
        <fullName evidence="12">C2H2-type domain-containing protein</fullName>
    </recommendedName>
</protein>
<keyword evidence="7" id="KW-0805">Transcription regulation</keyword>
<feature type="domain" description="C2H2-type" evidence="12">
    <location>
        <begin position="145"/>
        <end position="172"/>
    </location>
</feature>
<comment type="similarity">
    <text evidence="2">Belongs to the krueppel C2H2-type zinc-finger protein family.</text>
</comment>